<accession>A0A1I7ZCB5</accession>
<keyword evidence="1" id="KW-1185">Reference proteome</keyword>
<dbReference type="AlphaFoldDB" id="A0A1I7ZCB5"/>
<dbReference type="WBParaSite" id="L893_g25095.t1">
    <property type="protein sequence ID" value="L893_g25095.t1"/>
    <property type="gene ID" value="L893_g25095"/>
</dbReference>
<organism evidence="1 2">
    <name type="scientific">Steinernema glaseri</name>
    <dbReference type="NCBI Taxonomy" id="37863"/>
    <lineage>
        <taxon>Eukaryota</taxon>
        <taxon>Metazoa</taxon>
        <taxon>Ecdysozoa</taxon>
        <taxon>Nematoda</taxon>
        <taxon>Chromadorea</taxon>
        <taxon>Rhabditida</taxon>
        <taxon>Tylenchina</taxon>
        <taxon>Panagrolaimomorpha</taxon>
        <taxon>Strongyloidoidea</taxon>
        <taxon>Steinernematidae</taxon>
        <taxon>Steinernema</taxon>
    </lineage>
</organism>
<evidence type="ECO:0000313" key="1">
    <source>
        <dbReference type="Proteomes" id="UP000095287"/>
    </source>
</evidence>
<proteinExistence type="predicted"/>
<reference evidence="2" key="1">
    <citation type="submission" date="2016-11" db="UniProtKB">
        <authorList>
            <consortium name="WormBaseParasite"/>
        </authorList>
    </citation>
    <scope>IDENTIFICATION</scope>
</reference>
<dbReference type="Proteomes" id="UP000095287">
    <property type="component" value="Unplaced"/>
</dbReference>
<name>A0A1I7ZCB5_9BILA</name>
<sequence>MDPDYILKPYHDSDIPWDRKSVLSPMFTAANPILSAWQDPRDNEAHQRSVNHSSQNKPRTCFTRSENRTFVFERRARAKDENKNASWLVKLEMRRRTMTSRKGVKLLRGVASSWHVFQLNGLKREKLREQITNLIRTLTLKILEKEVKNLACKSTFNRWVHCLRRNTVRPRSKQLLGTRRPQSISCITCAPSLSYQSEEENARREIYILKNYPFRAVWRGGIQKENSEDEAHQLLTIRRMNIDQVLESKRMFLPVSGIYCKVSPLSKQNAHFRAINYFAVSLAGLSAQSMFQMPARMAGGVR</sequence>
<evidence type="ECO:0000313" key="2">
    <source>
        <dbReference type="WBParaSite" id="L893_g25095.t1"/>
    </source>
</evidence>
<protein>
    <submittedName>
        <fullName evidence="2">Uncharacterized protein</fullName>
    </submittedName>
</protein>